<reference evidence="1 2" key="1">
    <citation type="submission" date="2019-06" db="EMBL/GenBank/DDBJ databases">
        <title>Sorghum-associated microbial communities from plants grown in Nebraska, USA.</title>
        <authorList>
            <person name="Schachtman D."/>
        </authorList>
    </citation>
    <scope>NUCLEOTIDE SEQUENCE [LARGE SCALE GENOMIC DNA]</scope>
    <source>
        <strain evidence="1 2">T529</strain>
    </source>
</reference>
<evidence type="ECO:0000313" key="1">
    <source>
        <dbReference type="EMBL" id="TWD76122.1"/>
    </source>
</evidence>
<dbReference type="AlphaFoldDB" id="A0A561BBN2"/>
<comment type="caution">
    <text evidence="1">The sequence shown here is derived from an EMBL/GenBank/DDBJ whole genome shotgun (WGS) entry which is preliminary data.</text>
</comment>
<gene>
    <name evidence="1" type="ORF">FB547_1134</name>
</gene>
<protein>
    <submittedName>
        <fullName evidence="1">Uncharacterized protein</fullName>
    </submittedName>
</protein>
<evidence type="ECO:0000313" key="2">
    <source>
        <dbReference type="Proteomes" id="UP000319722"/>
    </source>
</evidence>
<organism evidence="1 2">
    <name type="scientific">Variovorax beijingensis</name>
    <dbReference type="NCBI Taxonomy" id="2496117"/>
    <lineage>
        <taxon>Bacteria</taxon>
        <taxon>Pseudomonadati</taxon>
        <taxon>Pseudomonadota</taxon>
        <taxon>Betaproteobacteria</taxon>
        <taxon>Burkholderiales</taxon>
        <taxon>Comamonadaceae</taxon>
        <taxon>Variovorax</taxon>
    </lineage>
</organism>
<dbReference type="EMBL" id="VIVL01000013">
    <property type="protein sequence ID" value="TWD76122.1"/>
    <property type="molecule type" value="Genomic_DNA"/>
</dbReference>
<dbReference type="Proteomes" id="UP000319722">
    <property type="component" value="Unassembled WGS sequence"/>
</dbReference>
<name>A0A561BBN2_9BURK</name>
<proteinExistence type="predicted"/>
<dbReference type="RefSeq" id="WP_186454265.1">
    <property type="nucleotide sequence ID" value="NZ_VIVL01000013.1"/>
</dbReference>
<accession>A0A561BBN2</accession>
<sequence length="144" mass="16604">MGYNVYITRRKNWFAEDGPEISLKEWVDLVRADDEMRLDGYAEATTGSGDVIRVKDESMAVWLKYSKHEANGNMAWIWHFQGNIVAKNPDEEILCKMWRVAQATSAKVQGEESELYGSDGRLLQEASVLGDARKSANKPWWRFW</sequence>